<protein>
    <submittedName>
        <fullName evidence="1">Uncharacterized protein</fullName>
    </submittedName>
</protein>
<dbReference type="PATRIC" id="fig|35746.4.peg.4016"/>
<name>A0A0K1IZ15_HALGI</name>
<dbReference type="GeneID" id="25247949"/>
<organism evidence="1 2">
    <name type="scientific">Haloferax gibbonsii</name>
    <dbReference type="NCBI Taxonomy" id="35746"/>
    <lineage>
        <taxon>Archaea</taxon>
        <taxon>Methanobacteriati</taxon>
        <taxon>Methanobacteriota</taxon>
        <taxon>Stenosarchaea group</taxon>
        <taxon>Halobacteria</taxon>
        <taxon>Halobacteriales</taxon>
        <taxon>Haloferacaceae</taxon>
        <taxon>Haloferax</taxon>
    </lineage>
</organism>
<dbReference type="RefSeq" id="WP_050460393.1">
    <property type="nucleotide sequence ID" value="NZ_CP011949.1"/>
</dbReference>
<dbReference type="AlphaFoldDB" id="A0A0K1IZ15"/>
<dbReference type="EMBL" id="CP011949">
    <property type="protein sequence ID" value="AKU09757.1"/>
    <property type="molecule type" value="Genomic_DNA"/>
</dbReference>
<accession>A0A0K1IZ15</accession>
<sequence>MTNRDSFTHEEWRTLAQTPVEVMFGVVVASNGGLRRELKTIRRTLRHTDEFDPESELVTSLAGFVRVNADRVRRDAETREFNRAVTIARAHDYCREATAIVRARATAAERNEYGQFVRWCAERVADAGVEGGLLRLGGRRVSPAERAFIDAIGESLSVDDASRGTSE</sequence>
<evidence type="ECO:0000313" key="2">
    <source>
        <dbReference type="Proteomes" id="UP000066124"/>
    </source>
</evidence>
<gene>
    <name evidence="1" type="ORF">ABY42_18325</name>
</gene>
<keyword evidence="1" id="KW-0614">Plasmid</keyword>
<evidence type="ECO:0000313" key="1">
    <source>
        <dbReference type="EMBL" id="AKU09757.1"/>
    </source>
</evidence>
<dbReference type="Proteomes" id="UP000066124">
    <property type="component" value="Plasmid pHG2"/>
</dbReference>
<proteinExistence type="predicted"/>
<geneLocation type="plasmid" evidence="1 2">
    <name>pHG2</name>
</geneLocation>
<dbReference type="KEGG" id="hgi:ABY42_18325"/>
<reference evidence="2" key="1">
    <citation type="journal article" date="2015" name="J. Biotechnol.">
        <title>Complete genome sequence of Haloferax gibbonsii strain ARA6, a potential producer of polyhydroxyalkanoates and halocins isolated from Araruama, Rio de Janeiro, Brasil.</title>
        <authorList>
            <person name="Pinto L.H."/>
            <person name="D'Alincourt Carvalho-Assef A.P."/>
            <person name="Vieira R.P."/>
            <person name="Clementino M.M."/>
            <person name="Albano R.M."/>
        </authorList>
    </citation>
    <scope>NUCLEOTIDE SEQUENCE [LARGE SCALE GENOMIC DNA]</scope>
    <source>
        <strain evidence="2">ARA6</strain>
        <plasmid evidence="2">Plasmid pHG2</plasmid>
    </source>
</reference>